<dbReference type="InterPro" id="IPR035994">
    <property type="entry name" value="Nucleoside_phosphorylase_sf"/>
</dbReference>
<dbReference type="PANTHER" id="PTHR43691:SF11">
    <property type="entry name" value="FI09636P-RELATED"/>
    <property type="match status" value="1"/>
</dbReference>
<dbReference type="InterPro" id="IPR000845">
    <property type="entry name" value="Nucleoside_phosphorylase_d"/>
</dbReference>
<keyword evidence="4" id="KW-1185">Reference proteome</keyword>
<dbReference type="GO" id="GO:0004850">
    <property type="term" value="F:uridine phosphorylase activity"/>
    <property type="evidence" value="ECO:0007669"/>
    <property type="project" value="TreeGrafter"/>
</dbReference>
<dbReference type="GO" id="GO:0006218">
    <property type="term" value="P:uridine catabolic process"/>
    <property type="evidence" value="ECO:0007669"/>
    <property type="project" value="TreeGrafter"/>
</dbReference>
<evidence type="ECO:0000259" key="2">
    <source>
        <dbReference type="Pfam" id="PF01048"/>
    </source>
</evidence>
<gene>
    <name evidence="3" type="ORF">RFI_01814</name>
</gene>
<dbReference type="AlphaFoldDB" id="X6PC55"/>
<dbReference type="PANTHER" id="PTHR43691">
    <property type="entry name" value="URIDINE PHOSPHORYLASE"/>
    <property type="match status" value="1"/>
</dbReference>
<reference evidence="3 4" key="1">
    <citation type="journal article" date="2013" name="Curr. Biol.">
        <title>The Genome of the Foraminiferan Reticulomyxa filosa.</title>
        <authorList>
            <person name="Glockner G."/>
            <person name="Hulsmann N."/>
            <person name="Schleicher M."/>
            <person name="Noegel A.A."/>
            <person name="Eichinger L."/>
            <person name="Gallinger C."/>
            <person name="Pawlowski J."/>
            <person name="Sierra R."/>
            <person name="Euteneuer U."/>
            <person name="Pillet L."/>
            <person name="Moustafa A."/>
            <person name="Platzer M."/>
            <person name="Groth M."/>
            <person name="Szafranski K."/>
            <person name="Schliwa M."/>
        </authorList>
    </citation>
    <scope>NUCLEOTIDE SEQUENCE [LARGE SCALE GENOMIC DNA]</scope>
</reference>
<proteinExistence type="predicted"/>
<dbReference type="Proteomes" id="UP000023152">
    <property type="component" value="Unassembled WGS sequence"/>
</dbReference>
<feature type="region of interest" description="Disordered" evidence="1">
    <location>
        <begin position="31"/>
        <end position="53"/>
    </location>
</feature>
<name>X6PC55_RETFI</name>
<accession>X6PC55</accession>
<evidence type="ECO:0000313" key="3">
    <source>
        <dbReference type="EMBL" id="ETO35252.1"/>
    </source>
</evidence>
<dbReference type="OrthoDB" id="204058at2759"/>
<dbReference type="EMBL" id="ASPP01001815">
    <property type="protein sequence ID" value="ETO35252.1"/>
    <property type="molecule type" value="Genomic_DNA"/>
</dbReference>
<organism evidence="3 4">
    <name type="scientific">Reticulomyxa filosa</name>
    <dbReference type="NCBI Taxonomy" id="46433"/>
    <lineage>
        <taxon>Eukaryota</taxon>
        <taxon>Sar</taxon>
        <taxon>Rhizaria</taxon>
        <taxon>Retaria</taxon>
        <taxon>Foraminifera</taxon>
        <taxon>Monothalamids</taxon>
        <taxon>Reticulomyxidae</taxon>
        <taxon>Reticulomyxa</taxon>
    </lineage>
</organism>
<evidence type="ECO:0000256" key="1">
    <source>
        <dbReference type="SAM" id="MobiDB-lite"/>
    </source>
</evidence>
<dbReference type="OMA" id="HAQCHDV"/>
<feature type="domain" description="Nucleoside phosphorylase" evidence="2">
    <location>
        <begin position="78"/>
        <end position="318"/>
    </location>
</feature>
<sequence length="358" mass="40433">MTEYSTSAEVHAADKIERKQLYERSLSLLQRHKEKQRSDEEQGTEPPTPTSSTHSFTWFGLHSVAYSWLEQHFKDVELIIICGSSGRAQHIATELYSKYQKFIKLFTTIGDGNFFEIYKCGPVLVCSHGIGLASVDIFLNELMAIFKTLSHFKFKVIRLGSCGGVGVKAGTLVISTQALHYQTVEPEWHVHMLGEKLTYSGIFDEKLVQMIHDIATELSNRKIKEQSGEEEKEAKHKVPKVVVGKTFTAETFYEGQARLDGAFCKYHESNKQEFMIKLVDLGVKNIEMEGVALAGICNKYTIPSAMIAVAFVNRLESDTIPAQASPQDLKEWMEFGVEVIIEFIHKHVFEKLETASNN</sequence>
<dbReference type="Gene3D" id="3.40.50.1580">
    <property type="entry name" value="Nucleoside phosphorylase domain"/>
    <property type="match status" value="1"/>
</dbReference>
<evidence type="ECO:0000313" key="4">
    <source>
        <dbReference type="Proteomes" id="UP000023152"/>
    </source>
</evidence>
<comment type="caution">
    <text evidence="3">The sequence shown here is derived from an EMBL/GenBank/DDBJ whole genome shotgun (WGS) entry which is preliminary data.</text>
</comment>
<dbReference type="SUPFAM" id="SSF53167">
    <property type="entry name" value="Purine and uridine phosphorylases"/>
    <property type="match status" value="1"/>
</dbReference>
<protein>
    <recommendedName>
        <fullName evidence="2">Nucleoside phosphorylase domain-containing protein</fullName>
    </recommendedName>
</protein>
<dbReference type="Pfam" id="PF01048">
    <property type="entry name" value="PNP_UDP_1"/>
    <property type="match status" value="1"/>
</dbReference>
<dbReference type="GO" id="GO:0005829">
    <property type="term" value="C:cytosol"/>
    <property type="evidence" value="ECO:0007669"/>
    <property type="project" value="TreeGrafter"/>
</dbReference>